<comment type="similarity">
    <text evidence="2">Belongs to the FliE family.</text>
</comment>
<dbReference type="Pfam" id="PF02049">
    <property type="entry name" value="FliE"/>
    <property type="match status" value="1"/>
</dbReference>
<dbReference type="GO" id="GO:0009425">
    <property type="term" value="C:bacterial-type flagellum basal body"/>
    <property type="evidence" value="ECO:0007669"/>
    <property type="project" value="UniProtKB-SubCell"/>
</dbReference>
<dbReference type="InterPro" id="IPR001624">
    <property type="entry name" value="FliE"/>
</dbReference>
<comment type="subcellular location">
    <subcellularLocation>
        <location evidence="2">Bacterial flagellum basal body</location>
    </subcellularLocation>
</comment>
<organism evidence="3 4">
    <name type="scientific">Buchnera aphidicola subsp. Melaphis rhois</name>
    <dbReference type="NCBI Taxonomy" id="118103"/>
    <lineage>
        <taxon>Bacteria</taxon>
        <taxon>Pseudomonadati</taxon>
        <taxon>Pseudomonadota</taxon>
        <taxon>Gammaproteobacteria</taxon>
        <taxon>Enterobacterales</taxon>
        <taxon>Erwiniaceae</taxon>
        <taxon>Buchnera</taxon>
    </lineage>
</organism>
<dbReference type="AlphaFoldDB" id="A0A4D6Y0P2"/>
<evidence type="ECO:0000256" key="2">
    <source>
        <dbReference type="HAMAP-Rule" id="MF_00724"/>
    </source>
</evidence>
<dbReference type="RefSeq" id="WP_158336282.1">
    <property type="nucleotide sequence ID" value="NZ_CP033004.1"/>
</dbReference>
<gene>
    <name evidence="2" type="primary">fliE</name>
    <name evidence="3" type="ORF">D9V73_00325</name>
</gene>
<protein>
    <recommendedName>
        <fullName evidence="2">Flagellar hook-basal body complex protein FliE</fullName>
    </recommendedName>
</protein>
<dbReference type="Proteomes" id="UP000298566">
    <property type="component" value="Chromosome"/>
</dbReference>
<keyword evidence="3" id="KW-0969">Cilium</keyword>
<dbReference type="OrthoDB" id="9873536at2"/>
<name>A0A4D6Y0P2_BUCMH</name>
<dbReference type="HAMAP" id="MF_00724">
    <property type="entry name" value="FliE"/>
    <property type="match status" value="1"/>
</dbReference>
<reference evidence="3 4" key="1">
    <citation type="submission" date="2018-10" db="EMBL/GenBank/DDBJ databases">
        <title>Comparative functional genomics of the obligate endosymbiont Buchnera aphidicola.</title>
        <authorList>
            <person name="Chong R.A."/>
        </authorList>
    </citation>
    <scope>NUCLEOTIDE SEQUENCE [LARGE SCALE GENOMIC DNA]</scope>
    <source>
        <strain evidence="3 4">Mrh</strain>
    </source>
</reference>
<keyword evidence="3" id="KW-0282">Flagellum</keyword>
<keyword evidence="1 2" id="KW-0975">Bacterial flagellum</keyword>
<evidence type="ECO:0000313" key="3">
    <source>
        <dbReference type="EMBL" id="QCI23106.1"/>
    </source>
</evidence>
<keyword evidence="3" id="KW-0966">Cell projection</keyword>
<dbReference type="EMBL" id="CP033004">
    <property type="protein sequence ID" value="QCI23106.1"/>
    <property type="molecule type" value="Genomic_DNA"/>
</dbReference>
<dbReference type="GO" id="GO:0005198">
    <property type="term" value="F:structural molecule activity"/>
    <property type="evidence" value="ECO:0007669"/>
    <property type="project" value="InterPro"/>
</dbReference>
<dbReference type="GO" id="GO:0003774">
    <property type="term" value="F:cytoskeletal motor activity"/>
    <property type="evidence" value="ECO:0007669"/>
    <property type="project" value="InterPro"/>
</dbReference>
<dbReference type="GO" id="GO:0071973">
    <property type="term" value="P:bacterial-type flagellum-dependent cell motility"/>
    <property type="evidence" value="ECO:0007669"/>
    <property type="project" value="InterPro"/>
</dbReference>
<sequence length="104" mass="11717">MSIDTMKDSLDVITTLGSLLDVGKIAHDISQKFTDHVKDAFNLLSFNQKETEKESENLELNKNEHTTLNDVIMNLQQSLISTDTIVQVRDKLVSGCKELLNLQI</sequence>
<evidence type="ECO:0000313" key="4">
    <source>
        <dbReference type="Proteomes" id="UP000298566"/>
    </source>
</evidence>
<accession>A0A4D6Y0P2</accession>
<proteinExistence type="inferred from homology"/>
<evidence type="ECO:0000256" key="1">
    <source>
        <dbReference type="ARBA" id="ARBA00023143"/>
    </source>
</evidence>